<comment type="caution">
    <text evidence="2">The sequence shown here is derived from an EMBL/GenBank/DDBJ whole genome shotgun (WGS) entry which is preliminary data.</text>
</comment>
<proteinExistence type="predicted"/>
<sequence>MRCISPAVEIHHPSAVGPLAQSQPWRAQKKGRSGERPKSREETPKEGDEYRDAVALPHCNNVVPARLLSKVKRSASLPVF</sequence>
<keyword evidence="5" id="KW-1185">Reference proteome</keyword>
<dbReference type="EMBL" id="LJSX01000005">
    <property type="protein sequence ID" value="KPQ11893.1"/>
    <property type="molecule type" value="Genomic_DNA"/>
</dbReference>
<gene>
    <name evidence="3" type="ORF">GA0071312_3162</name>
    <name evidence="2" type="ORF">HLUCCO17_05270</name>
</gene>
<evidence type="ECO:0000256" key="1">
    <source>
        <dbReference type="SAM" id="MobiDB-lite"/>
    </source>
</evidence>
<evidence type="ECO:0000313" key="3">
    <source>
        <dbReference type="EMBL" id="SCC82183.1"/>
    </source>
</evidence>
<evidence type="ECO:0000313" key="2">
    <source>
        <dbReference type="EMBL" id="KPQ11893.1"/>
    </source>
</evidence>
<dbReference type="EMBL" id="FMBM01000002">
    <property type="protein sequence ID" value="SCC82183.1"/>
    <property type="molecule type" value="Genomic_DNA"/>
</dbReference>
<dbReference type="Proteomes" id="UP000182800">
    <property type="component" value="Unassembled WGS sequence"/>
</dbReference>
<reference evidence="3 5" key="2">
    <citation type="submission" date="2016-08" db="EMBL/GenBank/DDBJ databases">
        <authorList>
            <person name="Varghese N."/>
            <person name="Submissions Spin"/>
        </authorList>
    </citation>
    <scope>NUCLEOTIDE SEQUENCE [LARGE SCALE GENOMIC DNA]</scope>
    <source>
        <strain evidence="3 5">HL-109</strain>
    </source>
</reference>
<reference evidence="2 4" key="1">
    <citation type="submission" date="2015-09" db="EMBL/GenBank/DDBJ databases">
        <title>Identification and resolution of microdiversity through metagenomic sequencing of parallel consortia.</title>
        <authorList>
            <person name="Nelson W.C."/>
            <person name="Romine M.F."/>
            <person name="Lindemann S.R."/>
        </authorList>
    </citation>
    <scope>NUCLEOTIDE SEQUENCE [LARGE SCALE GENOMIC DNA]</scope>
    <source>
        <strain evidence="2">HL-109</strain>
    </source>
</reference>
<evidence type="ECO:0000313" key="4">
    <source>
        <dbReference type="Proteomes" id="UP000050497"/>
    </source>
</evidence>
<organism evidence="2 4">
    <name type="scientific">Saliniramus fredricksonii</name>
    <dbReference type="NCBI Taxonomy" id="1653334"/>
    <lineage>
        <taxon>Bacteria</taxon>
        <taxon>Pseudomonadati</taxon>
        <taxon>Pseudomonadota</taxon>
        <taxon>Alphaproteobacteria</taxon>
        <taxon>Hyphomicrobiales</taxon>
        <taxon>Salinarimonadaceae</taxon>
        <taxon>Saliniramus</taxon>
    </lineage>
</organism>
<evidence type="ECO:0000313" key="5">
    <source>
        <dbReference type="Proteomes" id="UP000182800"/>
    </source>
</evidence>
<feature type="compositionally biased region" description="Basic and acidic residues" evidence="1">
    <location>
        <begin position="32"/>
        <end position="52"/>
    </location>
</feature>
<feature type="region of interest" description="Disordered" evidence="1">
    <location>
        <begin position="1"/>
        <end position="53"/>
    </location>
</feature>
<protein>
    <submittedName>
        <fullName evidence="2">Uncharacterized protein</fullName>
    </submittedName>
</protein>
<accession>A0A0P7YCP2</accession>
<dbReference type="Proteomes" id="UP000050497">
    <property type="component" value="Unassembled WGS sequence"/>
</dbReference>
<name>A0A0P7YCP2_9HYPH</name>
<dbReference type="AlphaFoldDB" id="A0A0P7YCP2"/>